<dbReference type="AlphaFoldDB" id="A0A1D9MDT1"/>
<name>A0A1D9MDT1_9RHOB</name>
<dbReference type="EMBL" id="CP017781">
    <property type="protein sequence ID" value="AOZ69963.1"/>
    <property type="molecule type" value="Genomic_DNA"/>
</dbReference>
<dbReference type="Proteomes" id="UP000176562">
    <property type="component" value="Chromosome"/>
</dbReference>
<proteinExistence type="predicted"/>
<accession>A0A1D9MDT1</accession>
<organism evidence="1 2">
    <name type="scientific">Rhodobacter xanthinilyticus</name>
    <dbReference type="NCBI Taxonomy" id="1850250"/>
    <lineage>
        <taxon>Bacteria</taxon>
        <taxon>Pseudomonadati</taxon>
        <taxon>Pseudomonadota</taxon>
        <taxon>Alphaproteobacteria</taxon>
        <taxon>Rhodobacterales</taxon>
        <taxon>Rhodobacter group</taxon>
        <taxon>Rhodobacter</taxon>
    </lineage>
</organism>
<evidence type="ECO:0000313" key="2">
    <source>
        <dbReference type="Proteomes" id="UP000176562"/>
    </source>
</evidence>
<sequence>MPPLKPIPDIDAFEERAAIIQYDGGLSRSEAENRAAQAQGFRDAEHYWQVLADYVVSRKLP</sequence>
<protein>
    <submittedName>
        <fullName evidence="1">Uncharacterized protein</fullName>
    </submittedName>
</protein>
<evidence type="ECO:0000313" key="1">
    <source>
        <dbReference type="EMBL" id="AOZ69963.1"/>
    </source>
</evidence>
<reference evidence="1 2" key="1">
    <citation type="submission" date="2016-10" db="EMBL/GenBank/DDBJ databases">
        <title>Rhodobacter sp. LPB0142, isolated from sea water.</title>
        <authorList>
            <person name="Kim E."/>
            <person name="Yi H."/>
        </authorList>
    </citation>
    <scope>NUCLEOTIDE SEQUENCE [LARGE SCALE GENOMIC DNA]</scope>
    <source>
        <strain evidence="1 2">LPB0142</strain>
    </source>
</reference>
<keyword evidence="2" id="KW-1185">Reference proteome</keyword>
<dbReference type="KEGG" id="rhp:LPB142_12045"/>
<gene>
    <name evidence="1" type="ORF">LPB142_12045</name>
</gene>
<dbReference type="STRING" id="1850250.LPB142_12045"/>